<evidence type="ECO:0000313" key="3">
    <source>
        <dbReference type="EMBL" id="HGI29974.1"/>
    </source>
</evidence>
<dbReference type="EMBL" id="DTFV01000027">
    <property type="protein sequence ID" value="HGI29974.1"/>
    <property type="molecule type" value="Genomic_DNA"/>
</dbReference>
<accession>A0A7V3YF66</accession>
<evidence type="ECO:0000256" key="1">
    <source>
        <dbReference type="SAM" id="MobiDB-lite"/>
    </source>
</evidence>
<dbReference type="InterPro" id="IPR036465">
    <property type="entry name" value="vWFA_dom_sf"/>
</dbReference>
<dbReference type="Gene3D" id="3.40.50.410">
    <property type="entry name" value="von Willebrand factor, type A domain"/>
    <property type="match status" value="1"/>
</dbReference>
<feature type="domain" description="VWFA" evidence="2">
    <location>
        <begin position="19"/>
        <end position="203"/>
    </location>
</feature>
<proteinExistence type="predicted"/>
<dbReference type="AlphaFoldDB" id="A0A7V3YF66"/>
<dbReference type="Pfam" id="PF00092">
    <property type="entry name" value="VWA"/>
    <property type="match status" value="1"/>
</dbReference>
<evidence type="ECO:0000259" key="2">
    <source>
        <dbReference type="PROSITE" id="PS50234"/>
    </source>
</evidence>
<name>A0A7V3YF66_9BACT</name>
<reference evidence="3" key="1">
    <citation type="journal article" date="2020" name="mSystems">
        <title>Genome- and Community-Level Interaction Insights into Carbon Utilization and Element Cycling Functions of Hydrothermarchaeota in Hydrothermal Sediment.</title>
        <authorList>
            <person name="Zhou Z."/>
            <person name="Liu Y."/>
            <person name="Xu W."/>
            <person name="Pan J."/>
            <person name="Luo Z.H."/>
            <person name="Li M."/>
        </authorList>
    </citation>
    <scope>NUCLEOTIDE SEQUENCE [LARGE SCALE GENOMIC DNA]</scope>
    <source>
        <strain evidence="3">SpSt-747</strain>
    </source>
</reference>
<protein>
    <submittedName>
        <fullName evidence="3">VWA domain-containing protein</fullName>
    </submittedName>
</protein>
<sequence length="232" mass="25746">MEERIEMDVALSQGLRRLPVYLLLDTSGSMAGAPIQALQEGVALFKREVENDTFARETVWVSVITFGKEVENLTRGLVPIDQLTLPPLEAGGYTPLGQALRLLIESLDRDVKKAVPGGERGDWKPLVFILTDGKPTDDWRTPREELLKRRERKVLNVITVGCGPDIDETTLREIAIGPSFKMDSDAASFSAFFRWVSQTVRTVSKTLSRPQGQGEGSPMPIPMPPDVLQYIP</sequence>
<organism evidence="3">
    <name type="scientific">Candidatus Caldatribacterium californiense</name>
    <dbReference type="NCBI Taxonomy" id="1454726"/>
    <lineage>
        <taxon>Bacteria</taxon>
        <taxon>Pseudomonadati</taxon>
        <taxon>Atribacterota</taxon>
        <taxon>Atribacteria</taxon>
        <taxon>Atribacterales</taxon>
        <taxon>Candidatus Caldatribacteriaceae</taxon>
        <taxon>Candidatus Caldatribacterium</taxon>
    </lineage>
</organism>
<dbReference type="PROSITE" id="PS50234">
    <property type="entry name" value="VWFA"/>
    <property type="match status" value="1"/>
</dbReference>
<comment type="caution">
    <text evidence="3">The sequence shown here is derived from an EMBL/GenBank/DDBJ whole genome shotgun (WGS) entry which is preliminary data.</text>
</comment>
<feature type="region of interest" description="Disordered" evidence="1">
    <location>
        <begin position="206"/>
        <end position="232"/>
    </location>
</feature>
<gene>
    <name evidence="3" type="ORF">ENV30_01485</name>
</gene>
<dbReference type="InterPro" id="IPR002035">
    <property type="entry name" value="VWF_A"/>
</dbReference>
<dbReference type="SUPFAM" id="SSF53300">
    <property type="entry name" value="vWA-like"/>
    <property type="match status" value="1"/>
</dbReference>
<dbReference type="PIRSF" id="PIRSF020634">
    <property type="entry name" value="TerY_vWA"/>
    <property type="match status" value="1"/>
</dbReference>
<dbReference type="InterPro" id="IPR011392">
    <property type="entry name" value="Tellurite-R_TerY"/>
</dbReference>
<dbReference type="SMART" id="SM00327">
    <property type="entry name" value="VWA"/>
    <property type="match status" value="1"/>
</dbReference>